<evidence type="ECO:0000256" key="1">
    <source>
        <dbReference type="SAM" id="MobiDB-lite"/>
    </source>
</evidence>
<evidence type="ECO:0000313" key="2">
    <source>
        <dbReference type="EMBL" id="VCX42209.1"/>
    </source>
</evidence>
<comment type="caution">
    <text evidence="2">The sequence shown here is derived from an EMBL/GenBank/DDBJ whole genome shotgun (WGS) entry which is preliminary data.</text>
</comment>
<accession>A0A9X9MCG4</accession>
<gene>
    <name evidence="2" type="ORF">BN2614_LOCUS4</name>
</gene>
<evidence type="ECO:0000313" key="3">
    <source>
        <dbReference type="Proteomes" id="UP000269945"/>
    </source>
</evidence>
<reference evidence="2 3" key="1">
    <citation type="submission" date="2018-10" db="EMBL/GenBank/DDBJ databases">
        <authorList>
            <person name="Ekblom R."/>
            <person name="Jareborg N."/>
        </authorList>
    </citation>
    <scope>NUCLEOTIDE SEQUENCE [LARGE SCALE GENOMIC DNA]</scope>
    <source>
        <tissue evidence="2">Muscle</tissue>
    </source>
</reference>
<feature type="region of interest" description="Disordered" evidence="1">
    <location>
        <begin position="1"/>
        <end position="42"/>
    </location>
</feature>
<sequence length="121" mass="12571">MDLGRGARGEPGRSALQGVSAGGVARVPGRPASLSPFLPSPHPASALRSARLRFRDDREHGACAKGTLEDEAGQLPPQLRRRQSLGGWSSPQEASLALLASSHPGPGLRGGQGFLAGTWRC</sequence>
<dbReference type="Proteomes" id="UP000269945">
    <property type="component" value="Unassembled WGS sequence"/>
</dbReference>
<keyword evidence="3" id="KW-1185">Reference proteome</keyword>
<name>A0A9X9MCG4_GULGU</name>
<proteinExistence type="predicted"/>
<organism evidence="2 3">
    <name type="scientific">Gulo gulo</name>
    <name type="common">Wolverine</name>
    <name type="synonym">Gluton</name>
    <dbReference type="NCBI Taxonomy" id="48420"/>
    <lineage>
        <taxon>Eukaryota</taxon>
        <taxon>Metazoa</taxon>
        <taxon>Chordata</taxon>
        <taxon>Craniata</taxon>
        <taxon>Vertebrata</taxon>
        <taxon>Euteleostomi</taxon>
        <taxon>Mammalia</taxon>
        <taxon>Eutheria</taxon>
        <taxon>Laurasiatheria</taxon>
        <taxon>Carnivora</taxon>
        <taxon>Caniformia</taxon>
        <taxon>Musteloidea</taxon>
        <taxon>Mustelidae</taxon>
        <taxon>Guloninae</taxon>
        <taxon>Gulo</taxon>
    </lineage>
</organism>
<feature type="compositionally biased region" description="Basic and acidic residues" evidence="1">
    <location>
        <begin position="1"/>
        <end position="11"/>
    </location>
</feature>
<protein>
    <submittedName>
        <fullName evidence="2">Uncharacterized protein</fullName>
    </submittedName>
</protein>
<dbReference type="EMBL" id="CYRY02046487">
    <property type="protein sequence ID" value="VCX42209.1"/>
    <property type="molecule type" value="Genomic_DNA"/>
</dbReference>
<dbReference type="AlphaFoldDB" id="A0A9X9MCG4"/>